<keyword evidence="2" id="KW-1185">Reference proteome</keyword>
<dbReference type="Proteomes" id="UP001629432">
    <property type="component" value="Unassembled WGS sequence"/>
</dbReference>
<sequence length="676" mass="75501">MDVLAVGRASGLILSDSDPHWKVDAEIVTRLADANLGRLPDDADRFGQILHGMGEIAAHCHAPKLSMLFVNILRDWQARIPLEKFFDAVVKCDHEFPRQTRVGELAFGQWISQSTFGWNTFQEAVSRIGHPDHVFGRFGLRFAAKVVLCTQPTVIDDWITVHSDHPAISVIGSAALELVFPFGDVAFVNALLESNTIAIKCLGAAAIVCPIGLQTPLGFLGCHKALVAAGFMPADAIWMTGMRVKNAVHARYRMEYGRQQNTARLRYLEQNPDKAVGGIRNAKPEMEMLRAQLDRSAEAYAKLSLELEEMLSDMATAWPSDGLSNVQMEALEFIFVDTTEIRHRLAVKLSHQGNRDWLLKRNITRLQAFIGLEKNPEDISKEYFHPDESRFALIEDWVARSLILLYDADTRGIGRRTSDLVAGVAQAVDKTIAQPFMSSRQTWAWQSIMMRAVYAGRFVFKVVAGVPQDRGDSVATLNKLGLEFAVKLLSAHDLPVQSDPAFHELAAQAVQQMGWASNPDEFREKWALMKYLPDFARALALWSSPTLVEKHLDLACRLFERVCTLPLSRSSYNLQMSRMLTLLDMALGSSARAGKSELILRAKQLWASGYPDWLPIDTRWEGIAEKLVLAIASDGPERGEIIADEAFTNSHCRRLIEQIPDAYSPNTHVSQKLART</sequence>
<dbReference type="RefSeq" id="WP_408341018.1">
    <property type="nucleotide sequence ID" value="NZ_JAQQCF010000071.1"/>
</dbReference>
<evidence type="ECO:0000313" key="1">
    <source>
        <dbReference type="EMBL" id="MFM0642412.1"/>
    </source>
</evidence>
<evidence type="ECO:0000313" key="2">
    <source>
        <dbReference type="Proteomes" id="UP001629432"/>
    </source>
</evidence>
<comment type="caution">
    <text evidence="1">The sequence shown here is derived from an EMBL/GenBank/DDBJ whole genome shotgun (WGS) entry which is preliminary data.</text>
</comment>
<reference evidence="1 2" key="1">
    <citation type="journal article" date="2024" name="Chem. Sci.">
        <title>Discovery of megapolipeptins by genome mining of a Burkholderiales bacteria collection.</title>
        <authorList>
            <person name="Paulo B.S."/>
            <person name="Recchia M.J.J."/>
            <person name="Lee S."/>
            <person name="Fergusson C.H."/>
            <person name="Romanowski S.B."/>
            <person name="Hernandez A."/>
            <person name="Krull N."/>
            <person name="Liu D.Y."/>
            <person name="Cavanagh H."/>
            <person name="Bos A."/>
            <person name="Gray C.A."/>
            <person name="Murphy B.T."/>
            <person name="Linington R.G."/>
            <person name="Eustaquio A.S."/>
        </authorList>
    </citation>
    <scope>NUCLEOTIDE SEQUENCE [LARGE SCALE GENOMIC DNA]</scope>
    <source>
        <strain evidence="1 2">RL17-338-BIC-A</strain>
    </source>
</reference>
<gene>
    <name evidence="1" type="ORF">PQQ63_37665</name>
</gene>
<proteinExistence type="predicted"/>
<organism evidence="1 2">
    <name type="scientific">Paraburkholderia metrosideri</name>
    <dbReference type="NCBI Taxonomy" id="580937"/>
    <lineage>
        <taxon>Bacteria</taxon>
        <taxon>Pseudomonadati</taxon>
        <taxon>Pseudomonadota</taxon>
        <taxon>Betaproteobacteria</taxon>
        <taxon>Burkholderiales</taxon>
        <taxon>Burkholderiaceae</taxon>
        <taxon>Paraburkholderia</taxon>
    </lineage>
</organism>
<name>A0ABW9E5W9_9BURK</name>
<accession>A0ABW9E5W9</accession>
<protein>
    <submittedName>
        <fullName evidence="1">Uncharacterized protein</fullName>
    </submittedName>
</protein>
<dbReference type="EMBL" id="JAQQCF010000071">
    <property type="protein sequence ID" value="MFM0642412.1"/>
    <property type="molecule type" value="Genomic_DNA"/>
</dbReference>